<dbReference type="InterPro" id="IPR011010">
    <property type="entry name" value="DNA_brk_join_enz"/>
</dbReference>
<name>A0ABQ0MEQ2_9BACT</name>
<evidence type="ECO:0000313" key="3">
    <source>
        <dbReference type="Proteomes" id="UP000194153"/>
    </source>
</evidence>
<dbReference type="Gene3D" id="1.10.443.10">
    <property type="entry name" value="Intergrase catalytic core"/>
    <property type="match status" value="1"/>
</dbReference>
<proteinExistence type="predicted"/>
<gene>
    <name evidence="2" type="ORF">GPEL0_01f0421</name>
</gene>
<reference evidence="3" key="1">
    <citation type="submission" date="2017-05" db="EMBL/GenBank/DDBJ databases">
        <title>Draft genome sequence of Geobacter pelophilus, a iron(III)-reducing bacteria.</title>
        <authorList>
            <person name="Aoyagi T."/>
            <person name="Koike H."/>
            <person name="Morita T."/>
            <person name="Sato Y."/>
            <person name="Habe H."/>
            <person name="Hori T."/>
        </authorList>
    </citation>
    <scope>NUCLEOTIDE SEQUENCE [LARGE SCALE GENOMIC DNA]</scope>
    <source>
        <strain evidence="3">Drf2</strain>
    </source>
</reference>
<evidence type="ECO:0000256" key="1">
    <source>
        <dbReference type="ARBA" id="ARBA00023172"/>
    </source>
</evidence>
<evidence type="ECO:0000313" key="2">
    <source>
        <dbReference type="EMBL" id="GAW65503.1"/>
    </source>
</evidence>
<dbReference type="RefSeq" id="WP_085811945.1">
    <property type="nucleotide sequence ID" value="NZ_BDQG01000001.1"/>
</dbReference>
<accession>A0ABQ0MEQ2</accession>
<keyword evidence="1" id="KW-0233">DNA recombination</keyword>
<keyword evidence="3" id="KW-1185">Reference proteome</keyword>
<dbReference type="SUPFAM" id="SSF56349">
    <property type="entry name" value="DNA breaking-rejoining enzymes"/>
    <property type="match status" value="1"/>
</dbReference>
<dbReference type="Proteomes" id="UP000194153">
    <property type="component" value="Unassembled WGS sequence"/>
</dbReference>
<sequence length="763" mass="87707">MYGMDRQNTAIQFPYSSPIGVAARPWLHNLDKPWWLENYLHANEWRVKDEGISSSQRINWEYPLYDPATQRVSLLTDPENADLLEVAQLFCQAIRDGQISRVESAKNQAFLTRQLMGIFAWMRLNLVYSLDQLDLIHFKMFMRDAPWGLVRLLEMDRRLEEYVRSLRAAGQKMPLRISGKEIDTGKIFRLIGVDPLLSGSFGKNFAYKLWNAAADLNGEDFVYFTHLDLIDDPEEPKHAPLTVISTSKYVWTWQLMHDMGHLLPQKSRVNPSRDFVHGEELSSIKIAAEAHKAANIEYDNGITETIPDVQGFHLLDRAIRWVLMYSYDLLELRRLAVEAIARGSGSDNSSALKGRKYQRFPRMLQNFSPKQFSSDDPGAPWPLDTTNVKGSRNLSIVDATGRYLMAACAIVIVAFSARRKMEILTIKGGEPTEEDNAPRAIFIDQDNEPWLWCWIEKTYQKWDRMPIPKLIVKAVEVLEELTTSTRAKNNSRNLFELEMLTTEGTSKFNFQNSINLFADFVQVPPLKDGSRWVFKPHQFRRFFALLYMYRYNYGEHGKFEALSWHLRHLDMEMTKRYIEEIHQTDMMKAHTKHIVVDLMSEVLRKERKAAGPGGEAMKGQLNEMLREVIKGSEILGGKENPSVARKIAERVMLKLDIEMVPFMWGYCYAYKDISDGTFHGNCIKDGADANVPDLARATPKACFGCKHLYVDDNFHSYWVMGAKKYQQAIDGGMLSDVMNDMARKNLAVFVAALERYFDTACGS</sequence>
<dbReference type="InterPro" id="IPR013762">
    <property type="entry name" value="Integrase-like_cat_sf"/>
</dbReference>
<organism evidence="2 3">
    <name type="scientific">Geoanaerobacter pelophilus</name>
    <dbReference type="NCBI Taxonomy" id="60036"/>
    <lineage>
        <taxon>Bacteria</taxon>
        <taxon>Pseudomonadati</taxon>
        <taxon>Thermodesulfobacteriota</taxon>
        <taxon>Desulfuromonadia</taxon>
        <taxon>Geobacterales</taxon>
        <taxon>Geobacteraceae</taxon>
        <taxon>Geoanaerobacter</taxon>
    </lineage>
</organism>
<protein>
    <submittedName>
        <fullName evidence="2">Phage integrase family protein</fullName>
    </submittedName>
</protein>
<dbReference type="EMBL" id="BDQG01000001">
    <property type="protein sequence ID" value="GAW65503.1"/>
    <property type="molecule type" value="Genomic_DNA"/>
</dbReference>
<comment type="caution">
    <text evidence="2">The sequence shown here is derived from an EMBL/GenBank/DDBJ whole genome shotgun (WGS) entry which is preliminary data.</text>
</comment>